<reference evidence="1" key="1">
    <citation type="journal article" date="2023" name="Access Microbiol">
        <title>De-novo genome assembly for Akanthomyces muscarius, a biocontrol agent of insect agricultural pests.</title>
        <authorList>
            <person name="Erdos Z."/>
            <person name="Studholme D.J."/>
            <person name="Raymond B."/>
            <person name="Sharma M."/>
        </authorList>
    </citation>
    <scope>NUCLEOTIDE SEQUENCE</scope>
    <source>
        <strain evidence="1">Ve6</strain>
    </source>
</reference>
<proteinExistence type="predicted"/>
<dbReference type="Proteomes" id="UP001144673">
    <property type="component" value="Chromosome 6"/>
</dbReference>
<name>A0A9W8QGJ4_AKAMU</name>
<dbReference type="KEGG" id="amus:LMH87_001013"/>
<dbReference type="GO" id="GO:0005758">
    <property type="term" value="C:mitochondrial intermembrane space"/>
    <property type="evidence" value="ECO:0007669"/>
    <property type="project" value="InterPro"/>
</dbReference>
<gene>
    <name evidence="1" type="ORF">LMH87_001013</name>
</gene>
<accession>A0A9W8QGJ4</accession>
<sequence>MVPSPTTPQLSPQFCFSTSTLRGFLRFSRSTVDDTISQNLNALVTPARAGFVPQSTWQRTSRSPGRDVKTERCTEFLDKPCESFKRQKIASE</sequence>
<protein>
    <submittedName>
        <fullName evidence="1">Uncharacterized protein</fullName>
    </submittedName>
</protein>
<dbReference type="EMBL" id="JAJHUN010000007">
    <property type="protein sequence ID" value="KAJ4155784.1"/>
    <property type="molecule type" value="Genomic_DNA"/>
</dbReference>
<dbReference type="RefSeq" id="XP_056055908.1">
    <property type="nucleotide sequence ID" value="XM_056199018.1"/>
</dbReference>
<evidence type="ECO:0000313" key="2">
    <source>
        <dbReference type="Proteomes" id="UP001144673"/>
    </source>
</evidence>
<evidence type="ECO:0000313" key="1">
    <source>
        <dbReference type="EMBL" id="KAJ4155784.1"/>
    </source>
</evidence>
<comment type="caution">
    <text evidence="1">The sequence shown here is derived from an EMBL/GenBank/DDBJ whole genome shotgun (WGS) entry which is preliminary data.</text>
</comment>
<dbReference type="InterPro" id="IPR019171">
    <property type="entry name" value="MIX23"/>
</dbReference>
<keyword evidence="2" id="KW-1185">Reference proteome</keyword>
<dbReference type="Pfam" id="PF09774">
    <property type="entry name" value="MIX23"/>
    <property type="match status" value="1"/>
</dbReference>
<dbReference type="AlphaFoldDB" id="A0A9W8QGJ4"/>
<dbReference type="GeneID" id="80888172"/>
<organism evidence="1 2">
    <name type="scientific">Akanthomyces muscarius</name>
    <name type="common">Entomopathogenic fungus</name>
    <name type="synonym">Lecanicillium muscarium</name>
    <dbReference type="NCBI Taxonomy" id="2231603"/>
    <lineage>
        <taxon>Eukaryota</taxon>
        <taxon>Fungi</taxon>
        <taxon>Dikarya</taxon>
        <taxon>Ascomycota</taxon>
        <taxon>Pezizomycotina</taxon>
        <taxon>Sordariomycetes</taxon>
        <taxon>Hypocreomycetidae</taxon>
        <taxon>Hypocreales</taxon>
        <taxon>Cordycipitaceae</taxon>
        <taxon>Akanthomyces</taxon>
    </lineage>
</organism>